<comment type="similarity">
    <text evidence="9">Belongs to the SecE/SEC61-gamma family.</text>
</comment>
<dbReference type="Pfam" id="PF00584">
    <property type="entry name" value="SecE"/>
    <property type="match status" value="1"/>
</dbReference>
<gene>
    <name evidence="9" type="primary">secE</name>
    <name evidence="11" type="ORF">DCF17_08950</name>
</gene>
<keyword evidence="3 9" id="KW-1003">Cell membrane</keyword>
<dbReference type="GO" id="GO:0031676">
    <property type="term" value="C:plasma membrane-derived thylakoid membrane"/>
    <property type="evidence" value="ECO:0007669"/>
    <property type="project" value="UniProtKB-SubCell"/>
</dbReference>
<dbReference type="NCBIfam" id="TIGR00964">
    <property type="entry name" value="secE_bact"/>
    <property type="match status" value="1"/>
</dbReference>
<evidence type="ECO:0000256" key="2">
    <source>
        <dbReference type="ARBA" id="ARBA00022448"/>
    </source>
</evidence>
<dbReference type="AlphaFoldDB" id="A0A2W4WB79"/>
<evidence type="ECO:0000256" key="7">
    <source>
        <dbReference type="ARBA" id="ARBA00023010"/>
    </source>
</evidence>
<dbReference type="GO" id="GO:0043952">
    <property type="term" value="P:protein transport by the Sec complex"/>
    <property type="evidence" value="ECO:0007669"/>
    <property type="project" value="UniProtKB-UniRule"/>
</dbReference>
<dbReference type="EMBL" id="QBMN01000049">
    <property type="protein sequence ID" value="PZO42313.1"/>
    <property type="molecule type" value="Genomic_DNA"/>
</dbReference>
<evidence type="ECO:0000256" key="8">
    <source>
        <dbReference type="ARBA" id="ARBA00023136"/>
    </source>
</evidence>
<evidence type="ECO:0000256" key="6">
    <source>
        <dbReference type="ARBA" id="ARBA00022989"/>
    </source>
</evidence>
<feature type="compositionally biased region" description="Basic and acidic residues" evidence="10">
    <location>
        <begin position="1"/>
        <end position="12"/>
    </location>
</feature>
<dbReference type="InterPro" id="IPR005807">
    <property type="entry name" value="SecE_bac"/>
</dbReference>
<dbReference type="PANTHER" id="PTHR33910:SF1">
    <property type="entry name" value="PROTEIN TRANSLOCASE SUBUNIT SECE"/>
    <property type="match status" value="1"/>
</dbReference>
<evidence type="ECO:0000313" key="12">
    <source>
        <dbReference type="Proteomes" id="UP000249081"/>
    </source>
</evidence>
<evidence type="ECO:0000256" key="9">
    <source>
        <dbReference type="HAMAP-Rule" id="MF_00422"/>
    </source>
</evidence>
<keyword evidence="5 9" id="KW-0653">Protein transport</keyword>
<organism evidence="11 12">
    <name type="scientific">Shackletoniella antarctica</name>
    <dbReference type="NCBI Taxonomy" id="268115"/>
    <lineage>
        <taxon>Bacteria</taxon>
        <taxon>Bacillati</taxon>
        <taxon>Cyanobacteriota</taxon>
        <taxon>Cyanophyceae</taxon>
        <taxon>Oculatellales</taxon>
        <taxon>Oculatellaceae</taxon>
        <taxon>Shackletoniella</taxon>
    </lineage>
</organism>
<keyword evidence="8 9" id="KW-0472">Membrane</keyword>
<dbReference type="InterPro" id="IPR001901">
    <property type="entry name" value="Translocase_SecE/Sec61-g"/>
</dbReference>
<comment type="subunit">
    <text evidence="9">Component of the Sec protein translocase complex. Heterotrimer consisting of SecY, SecE and SecG subunits. The heterotrimers can form oligomers, although 1 heterotrimer is thought to be able to translocate proteins. Interacts with the ribosome. Interacts with SecDF, and other proteins may be involved. Interacts with SecA.</text>
</comment>
<proteinExistence type="inferred from homology"/>
<name>A0A2W4WB79_9CYAN</name>
<feature type="transmembrane region" description="Helical" evidence="9">
    <location>
        <begin position="49"/>
        <end position="70"/>
    </location>
</feature>
<keyword evidence="6 9" id="KW-1133">Transmembrane helix</keyword>
<reference evidence="12" key="1">
    <citation type="submission" date="2018-04" db="EMBL/GenBank/DDBJ databases">
        <authorList>
            <person name="Cornet L."/>
        </authorList>
    </citation>
    <scope>NUCLEOTIDE SEQUENCE [LARGE SCALE GENOMIC DNA]</scope>
</reference>
<keyword evidence="9" id="KW-0793">Thylakoid</keyword>
<dbReference type="InterPro" id="IPR038379">
    <property type="entry name" value="SecE_sf"/>
</dbReference>
<comment type="function">
    <text evidence="9">Essential subunit of the Sec protein translocation channel SecYEG. Clamps together the 2 halves of SecY. May contact the channel plug during translocation.</text>
</comment>
<dbReference type="PROSITE" id="PS01067">
    <property type="entry name" value="SECE_SEC61G"/>
    <property type="match status" value="1"/>
</dbReference>
<keyword evidence="7 9" id="KW-0811">Translocation</keyword>
<dbReference type="HAMAP" id="MF_00422">
    <property type="entry name" value="SecE"/>
    <property type="match status" value="1"/>
</dbReference>
<dbReference type="Gene3D" id="1.20.5.1030">
    <property type="entry name" value="Preprotein translocase secy subunit"/>
    <property type="match status" value="1"/>
</dbReference>
<keyword evidence="9" id="KW-0997">Cell inner membrane</keyword>
<dbReference type="Proteomes" id="UP000249081">
    <property type="component" value="Unassembled WGS sequence"/>
</dbReference>
<evidence type="ECO:0000256" key="10">
    <source>
        <dbReference type="SAM" id="MobiDB-lite"/>
    </source>
</evidence>
<evidence type="ECO:0000256" key="5">
    <source>
        <dbReference type="ARBA" id="ARBA00022927"/>
    </source>
</evidence>
<evidence type="ECO:0000256" key="1">
    <source>
        <dbReference type="ARBA" id="ARBA00004370"/>
    </source>
</evidence>
<keyword evidence="2 9" id="KW-0813">Transport</keyword>
<dbReference type="GO" id="GO:0006605">
    <property type="term" value="P:protein targeting"/>
    <property type="evidence" value="ECO:0007669"/>
    <property type="project" value="UniProtKB-UniRule"/>
</dbReference>
<sequence>MVKKDAAIESKSKGASAQATAEEGFSIGSFLQGAKEELGKVVWPSRQQLISESAAVILMVSLSATLIYLVDRLFGWVSGQVF</sequence>
<comment type="caution">
    <text evidence="11">The sequence shown here is derived from an EMBL/GenBank/DDBJ whole genome shotgun (WGS) entry which is preliminary data.</text>
</comment>
<dbReference type="GO" id="GO:0065002">
    <property type="term" value="P:intracellular protein transmembrane transport"/>
    <property type="evidence" value="ECO:0007669"/>
    <property type="project" value="UniProtKB-UniRule"/>
</dbReference>
<evidence type="ECO:0000313" key="11">
    <source>
        <dbReference type="EMBL" id="PZO42313.1"/>
    </source>
</evidence>
<protein>
    <recommendedName>
        <fullName evidence="9">Protein translocase subunit SecE</fullName>
    </recommendedName>
</protein>
<keyword evidence="4 9" id="KW-0812">Transmembrane</keyword>
<dbReference type="GO" id="GO:0009306">
    <property type="term" value="P:protein secretion"/>
    <property type="evidence" value="ECO:0007669"/>
    <property type="project" value="UniProtKB-UniRule"/>
</dbReference>
<evidence type="ECO:0000256" key="4">
    <source>
        <dbReference type="ARBA" id="ARBA00022692"/>
    </source>
</evidence>
<reference evidence="11 12" key="2">
    <citation type="submission" date="2018-06" db="EMBL/GenBank/DDBJ databases">
        <title>Metagenomic assembly of (sub)arctic Cyanobacteria and their associated microbiome from non-axenic cultures.</title>
        <authorList>
            <person name="Baurain D."/>
        </authorList>
    </citation>
    <scope>NUCLEOTIDE SEQUENCE [LARGE SCALE GENOMIC DNA]</scope>
    <source>
        <strain evidence="11">ULC041bin1</strain>
    </source>
</reference>
<dbReference type="PANTHER" id="PTHR33910">
    <property type="entry name" value="PROTEIN TRANSLOCASE SUBUNIT SECE"/>
    <property type="match status" value="1"/>
</dbReference>
<evidence type="ECO:0000256" key="3">
    <source>
        <dbReference type="ARBA" id="ARBA00022475"/>
    </source>
</evidence>
<feature type="region of interest" description="Disordered" evidence="10">
    <location>
        <begin position="1"/>
        <end position="20"/>
    </location>
</feature>
<dbReference type="GO" id="GO:0008320">
    <property type="term" value="F:protein transmembrane transporter activity"/>
    <property type="evidence" value="ECO:0007669"/>
    <property type="project" value="UniProtKB-UniRule"/>
</dbReference>
<accession>A0A2W4WB79</accession>
<comment type="subcellular location">
    <subcellularLocation>
        <location evidence="9">Cell inner membrane</location>
        <topology evidence="9">Single-pass membrane protein</topology>
    </subcellularLocation>
    <subcellularLocation>
        <location evidence="9">Cellular thylakoid membrane</location>
        <topology evidence="9">Single-pass membrane protein</topology>
    </subcellularLocation>
    <subcellularLocation>
        <location evidence="1">Membrane</location>
    </subcellularLocation>
</comment>